<dbReference type="PANTHER" id="PTHR41248:SF1">
    <property type="entry name" value="NORD PROTEIN"/>
    <property type="match status" value="1"/>
</dbReference>
<dbReference type="InterPro" id="IPR036465">
    <property type="entry name" value="vWFA_dom_sf"/>
</dbReference>
<evidence type="ECO:0000313" key="1">
    <source>
        <dbReference type="EMBL" id="HIS66152.1"/>
    </source>
</evidence>
<dbReference type="EMBL" id="DVJK01000036">
    <property type="protein sequence ID" value="HIS66152.1"/>
    <property type="molecule type" value="Genomic_DNA"/>
</dbReference>
<dbReference type="InterPro" id="IPR051928">
    <property type="entry name" value="NorD/CobT"/>
</dbReference>
<comment type="caution">
    <text evidence="1">The sequence shown here is derived from an EMBL/GenBank/DDBJ whole genome shotgun (WGS) entry which is preliminary data.</text>
</comment>
<proteinExistence type="predicted"/>
<sequence length="572" mass="64988">MCALRRAHEELSEVEQERQQRRATNLIWNAAGDYGLHPESRAYDPEGYADVYMNSIVGAVYKYYDYPTIKKLLDGMENAAQGETWQDLFWTGLENCAYQRAIAERPALRLLRQGYARTVVAQAADFNDLDLPMADRIKLEHYRRVLGERHRLPPREEKLLEALEFPPELTSEQLCERMRGILKDYFGVTGGMLRHDTLAKLPQFMGGIGRRRYFLGARVSSKEVRRKAGKLSPIGRLTGDKTPEQLRGYVADCFGESMYSRGDVTNIEDRLCRDRHAGCMLHFTRGEFSAEPRDAEVRLQRQTSRSQAEANRKYYNDGIVAHRLAIIRLTEKVRNCILVHLDDTMIKSRAGELNAARIWRGVYLNDGSVFEKHERMTDTELSVDLLLDGSASQLQRQEKVASQAYILAESLTRCGLPVRVMSFCSVGSCTVTRIYRDYNEPEKNEAVFEYSAAGFNRDGLALRAANYLLSSSPYERRILITLSDCSPNDVKKVADAQGRQKDYQGEAGVADSSAEVEKLRRMGVSVMCVFTGEEEELPNARRIYGRELVRIRHISQFADAVGKVIVELIGSM</sequence>
<accession>A0A9D1FBR0</accession>
<dbReference type="Proteomes" id="UP000824001">
    <property type="component" value="Unassembled WGS sequence"/>
</dbReference>
<reference evidence="1" key="2">
    <citation type="journal article" date="2021" name="PeerJ">
        <title>Extensive microbial diversity within the chicken gut microbiome revealed by metagenomics and culture.</title>
        <authorList>
            <person name="Gilroy R."/>
            <person name="Ravi A."/>
            <person name="Getino M."/>
            <person name="Pursley I."/>
            <person name="Horton D.L."/>
            <person name="Alikhan N.F."/>
            <person name="Baker D."/>
            <person name="Gharbi K."/>
            <person name="Hall N."/>
            <person name="Watson M."/>
            <person name="Adriaenssens E.M."/>
            <person name="Foster-Nyarko E."/>
            <person name="Jarju S."/>
            <person name="Secka A."/>
            <person name="Antonio M."/>
            <person name="Oren A."/>
            <person name="Chaudhuri R.R."/>
            <person name="La Ragione R."/>
            <person name="Hildebrand F."/>
            <person name="Pallen M.J."/>
        </authorList>
    </citation>
    <scope>NUCLEOTIDE SEQUENCE</scope>
    <source>
        <strain evidence="1">ChiHjej10B9-9673</strain>
    </source>
</reference>
<dbReference type="PANTHER" id="PTHR41248">
    <property type="entry name" value="NORD PROTEIN"/>
    <property type="match status" value="1"/>
</dbReference>
<dbReference type="SUPFAM" id="SSF53300">
    <property type="entry name" value="vWA-like"/>
    <property type="match status" value="1"/>
</dbReference>
<reference evidence="1" key="1">
    <citation type="submission" date="2020-10" db="EMBL/GenBank/DDBJ databases">
        <authorList>
            <person name="Gilroy R."/>
        </authorList>
    </citation>
    <scope>NUCLEOTIDE SEQUENCE</scope>
    <source>
        <strain evidence="1">ChiHjej10B9-9673</strain>
    </source>
</reference>
<organism evidence="1 2">
    <name type="scientific">Candidatus Scatomorpha merdipullorum</name>
    <dbReference type="NCBI Taxonomy" id="2840927"/>
    <lineage>
        <taxon>Bacteria</taxon>
        <taxon>Bacillati</taxon>
        <taxon>Bacillota</taxon>
        <taxon>Clostridia</taxon>
        <taxon>Eubacteriales</taxon>
        <taxon>Candidatus Scatomorpha</taxon>
    </lineage>
</organism>
<name>A0A9D1FBR0_9FIRM</name>
<dbReference type="AlphaFoldDB" id="A0A9D1FBR0"/>
<evidence type="ECO:0000313" key="2">
    <source>
        <dbReference type="Proteomes" id="UP000824001"/>
    </source>
</evidence>
<protein>
    <recommendedName>
        <fullName evidence="3">Nitric oxide reductase activation protein</fullName>
    </recommendedName>
</protein>
<evidence type="ECO:0008006" key="3">
    <source>
        <dbReference type="Google" id="ProtNLM"/>
    </source>
</evidence>
<gene>
    <name evidence="1" type="ORF">IAC18_01180</name>
</gene>